<evidence type="ECO:0000256" key="10">
    <source>
        <dbReference type="ARBA" id="ARBA00022839"/>
    </source>
</evidence>
<dbReference type="GO" id="GO:0003887">
    <property type="term" value="F:DNA-directed DNA polymerase activity"/>
    <property type="evidence" value="ECO:0007669"/>
    <property type="project" value="UniProtKB-KW"/>
</dbReference>
<evidence type="ECO:0000256" key="2">
    <source>
        <dbReference type="ARBA" id="ARBA00012417"/>
    </source>
</evidence>
<evidence type="ECO:0000256" key="20">
    <source>
        <dbReference type="RuleBase" id="RU364087"/>
    </source>
</evidence>
<dbReference type="SUPFAM" id="SSF53098">
    <property type="entry name" value="Ribonuclease H-like"/>
    <property type="match status" value="1"/>
</dbReference>
<feature type="region of interest" description="Disordered" evidence="21">
    <location>
        <begin position="186"/>
        <end position="205"/>
    </location>
</feature>
<keyword evidence="24" id="KW-1185">Reference proteome</keyword>
<feature type="active site" description="Proton acceptor" evidence="17">
    <location>
        <position position="151"/>
    </location>
</feature>
<keyword evidence="6 20" id="KW-0235">DNA replication</keyword>
<feature type="binding site" evidence="18">
    <location>
        <position position="156"/>
    </location>
    <ligand>
        <name>substrate</name>
    </ligand>
</feature>
<evidence type="ECO:0000256" key="13">
    <source>
        <dbReference type="ARBA" id="ARBA00023211"/>
    </source>
</evidence>
<gene>
    <name evidence="20" type="primary">dnaQ</name>
    <name evidence="23" type="ORF">DYS74_03525</name>
</gene>
<keyword evidence="4 20" id="KW-0808">Transferase</keyword>
<evidence type="ECO:0000256" key="4">
    <source>
        <dbReference type="ARBA" id="ARBA00022679"/>
    </source>
</evidence>
<dbReference type="InterPro" id="IPR006309">
    <property type="entry name" value="DnaQ_proteo"/>
</dbReference>
<feature type="domain" description="Exonuclease" evidence="22">
    <location>
        <begin position="2"/>
        <end position="173"/>
    </location>
</feature>
<evidence type="ECO:0000259" key="22">
    <source>
        <dbReference type="SMART" id="SM00479"/>
    </source>
</evidence>
<feature type="binding site" evidence="18">
    <location>
        <position position="9"/>
    </location>
    <ligand>
        <name>substrate</name>
    </ligand>
</feature>
<organism evidence="23 24">
    <name type="scientific">Paenirhodobacter hankyongi</name>
    <dbReference type="NCBI Taxonomy" id="2294033"/>
    <lineage>
        <taxon>Bacteria</taxon>
        <taxon>Pseudomonadati</taxon>
        <taxon>Pseudomonadota</taxon>
        <taxon>Alphaproteobacteria</taxon>
        <taxon>Rhodobacterales</taxon>
        <taxon>Rhodobacter group</taxon>
        <taxon>Paenirhodobacter</taxon>
    </lineage>
</organism>
<dbReference type="Gene3D" id="3.30.420.10">
    <property type="entry name" value="Ribonuclease H-like superfamily/Ribonuclease H"/>
    <property type="match status" value="1"/>
</dbReference>
<comment type="cofactor">
    <cofactor evidence="1 20">
        <name>Mn(2+)</name>
        <dbReference type="ChEBI" id="CHEBI:29035"/>
    </cofactor>
</comment>
<evidence type="ECO:0000256" key="11">
    <source>
        <dbReference type="ARBA" id="ARBA00022842"/>
    </source>
</evidence>
<feature type="binding site" evidence="18">
    <location>
        <position position="57"/>
    </location>
    <ligand>
        <name>substrate</name>
    </ligand>
</feature>
<evidence type="ECO:0000256" key="1">
    <source>
        <dbReference type="ARBA" id="ARBA00001936"/>
    </source>
</evidence>
<dbReference type="Pfam" id="PF00929">
    <property type="entry name" value="RNase_T"/>
    <property type="match status" value="1"/>
</dbReference>
<dbReference type="InterPro" id="IPR012337">
    <property type="entry name" value="RNaseH-like_sf"/>
</dbReference>
<dbReference type="NCBIfam" id="TIGR01406">
    <property type="entry name" value="dnaQ_proteo"/>
    <property type="match status" value="1"/>
</dbReference>
<evidence type="ECO:0000256" key="9">
    <source>
        <dbReference type="ARBA" id="ARBA00022801"/>
    </source>
</evidence>
<dbReference type="CDD" id="cd06131">
    <property type="entry name" value="DNA_pol_III_epsilon_Ecoli_like"/>
    <property type="match status" value="1"/>
</dbReference>
<comment type="subunit">
    <text evidence="15 20">DNA polymerase III contains a core (composed of alpha, epsilon and theta chains) that associates with a tau subunit. This core dimerizes to form the POLIII' complex. PolIII' associates with the gamma complex (composed of gamma, delta, delta', psi and chi chains) and with the beta chain to form the complete DNA polymerase III complex.</text>
</comment>
<evidence type="ECO:0000313" key="23">
    <source>
        <dbReference type="EMBL" id="RLL72488.1"/>
    </source>
</evidence>
<evidence type="ECO:0000256" key="18">
    <source>
        <dbReference type="PIRSR" id="PIRSR606309-2"/>
    </source>
</evidence>
<evidence type="ECO:0000256" key="5">
    <source>
        <dbReference type="ARBA" id="ARBA00022695"/>
    </source>
</evidence>
<evidence type="ECO:0000256" key="3">
    <source>
        <dbReference type="ARBA" id="ARBA00020352"/>
    </source>
</evidence>
<dbReference type="FunFam" id="3.30.420.10:FF:000012">
    <property type="entry name" value="DNA polymerase III subunit epsilon"/>
    <property type="match status" value="1"/>
</dbReference>
<dbReference type="GO" id="GO:0008408">
    <property type="term" value="F:3'-5' exonuclease activity"/>
    <property type="evidence" value="ECO:0007669"/>
    <property type="project" value="TreeGrafter"/>
</dbReference>
<comment type="cofactor">
    <cofactor evidence="19">
        <name>Mg(2+)</name>
        <dbReference type="ChEBI" id="CHEBI:18420"/>
    </cofactor>
    <cofactor evidence="19">
        <name>Mn(2+)</name>
        <dbReference type="ChEBI" id="CHEBI:29035"/>
    </cofactor>
    <text evidence="19">Binds 2 divalent metal cations. Magnesium or manganese.</text>
</comment>
<dbReference type="NCBIfam" id="NF004316">
    <property type="entry name" value="PRK05711.1"/>
    <property type="match status" value="1"/>
</dbReference>
<name>A0A421BVY9_9RHOB</name>
<comment type="function">
    <text evidence="14 20">DNA polymerase III is a complex, multichain enzyme responsible for most of the replicative synthesis in bacteria. The epsilon subunit contain the editing function and is a proofreading 3'-5' exonuclease.</text>
</comment>
<accession>A0A421BVY9</accession>
<dbReference type="Proteomes" id="UP000279673">
    <property type="component" value="Unassembled WGS sequence"/>
</dbReference>
<reference evidence="23 24" key="1">
    <citation type="submission" date="2018-10" db="EMBL/GenBank/DDBJ databases">
        <title>Rhodobacter sp . BO-81.</title>
        <authorList>
            <person name="Im W.T."/>
        </authorList>
    </citation>
    <scope>NUCLEOTIDE SEQUENCE [LARGE SCALE GENOMIC DNA]</scope>
    <source>
        <strain evidence="23 24">BO-81</strain>
    </source>
</reference>
<dbReference type="GO" id="GO:0003677">
    <property type="term" value="F:DNA binding"/>
    <property type="evidence" value="ECO:0007669"/>
    <property type="project" value="InterPro"/>
</dbReference>
<dbReference type="GO" id="GO:0005829">
    <property type="term" value="C:cytosol"/>
    <property type="evidence" value="ECO:0007669"/>
    <property type="project" value="TreeGrafter"/>
</dbReference>
<protein>
    <recommendedName>
        <fullName evidence="3 20">DNA polymerase III subunit epsilon</fullName>
        <ecNumber evidence="2 20">2.7.7.7</ecNumber>
    </recommendedName>
</protein>
<evidence type="ECO:0000256" key="7">
    <source>
        <dbReference type="ARBA" id="ARBA00022722"/>
    </source>
</evidence>
<proteinExistence type="predicted"/>
<keyword evidence="5 20" id="KW-0548">Nucleotidyltransferase</keyword>
<dbReference type="AlphaFoldDB" id="A0A421BVY9"/>
<feature type="binding site" evidence="19">
    <location>
        <position position="156"/>
    </location>
    <ligand>
        <name>a divalent metal cation</name>
        <dbReference type="ChEBI" id="CHEBI:60240"/>
        <label>1</label>
        <note>catalytic</note>
    </ligand>
</feature>
<dbReference type="EMBL" id="RCHI01000002">
    <property type="protein sequence ID" value="RLL72488.1"/>
    <property type="molecule type" value="Genomic_DNA"/>
</dbReference>
<keyword evidence="7 20" id="KW-0540">Nuclease</keyword>
<dbReference type="RefSeq" id="WP_121530952.1">
    <property type="nucleotide sequence ID" value="NZ_RCHI01000002.1"/>
</dbReference>
<keyword evidence="10 20" id="KW-0269">Exonuclease</keyword>
<feature type="binding site" evidence="18">
    <location>
        <position position="52"/>
    </location>
    <ligand>
        <name>substrate</name>
    </ligand>
</feature>
<evidence type="ECO:0000256" key="8">
    <source>
        <dbReference type="ARBA" id="ARBA00022723"/>
    </source>
</evidence>
<evidence type="ECO:0000313" key="24">
    <source>
        <dbReference type="Proteomes" id="UP000279673"/>
    </source>
</evidence>
<feature type="binding site" evidence="19">
    <location>
        <position position="9"/>
    </location>
    <ligand>
        <name>a divalent metal cation</name>
        <dbReference type="ChEBI" id="CHEBI:60240"/>
        <label>1</label>
        <note>catalytic</note>
    </ligand>
</feature>
<evidence type="ECO:0000256" key="6">
    <source>
        <dbReference type="ARBA" id="ARBA00022705"/>
    </source>
</evidence>
<dbReference type="SMART" id="SM00479">
    <property type="entry name" value="EXOIII"/>
    <property type="match status" value="1"/>
</dbReference>
<feature type="binding site" evidence="18">
    <location>
        <position position="7"/>
    </location>
    <ligand>
        <name>substrate</name>
    </ligand>
</feature>
<evidence type="ECO:0000256" key="21">
    <source>
        <dbReference type="SAM" id="MobiDB-lite"/>
    </source>
</evidence>
<dbReference type="GO" id="GO:0046872">
    <property type="term" value="F:metal ion binding"/>
    <property type="evidence" value="ECO:0007669"/>
    <property type="project" value="UniProtKB-KW"/>
</dbReference>
<dbReference type="EC" id="2.7.7.7" evidence="2 20"/>
<evidence type="ECO:0000256" key="17">
    <source>
        <dbReference type="PIRSR" id="PIRSR606309-1"/>
    </source>
</evidence>
<dbReference type="PANTHER" id="PTHR30231:SF41">
    <property type="entry name" value="DNA POLYMERASE III SUBUNIT EPSILON"/>
    <property type="match status" value="1"/>
</dbReference>
<sequence length="229" mass="25705">MREIVLDTETTGFEPNEGHRIVEIGAVELFNHVPTGRTYHQYINPERDMPTEAFEVHGLGEEFLRDKPVFAAIAQDFLDFIGEDAKLVIHNAAFDMKFLNAELGWAKKPLIANDRALDTLMMARRRFPGSPASLDALCRRFNIDNSSRTLHGALLDSEILADVYLELIGGRQPVFGLTVDTSRAKNASAEDDWRPRPRPTPLPSRITPEEAEAHAAFVAKLGEKAIWNR</sequence>
<feature type="binding site" evidence="19">
    <location>
        <position position="7"/>
    </location>
    <ligand>
        <name>a divalent metal cation</name>
        <dbReference type="ChEBI" id="CHEBI:60240"/>
        <label>1</label>
        <note>catalytic</note>
    </ligand>
</feature>
<dbReference type="PANTHER" id="PTHR30231">
    <property type="entry name" value="DNA POLYMERASE III SUBUNIT EPSILON"/>
    <property type="match status" value="1"/>
</dbReference>
<evidence type="ECO:0000256" key="12">
    <source>
        <dbReference type="ARBA" id="ARBA00022932"/>
    </source>
</evidence>
<evidence type="ECO:0000256" key="19">
    <source>
        <dbReference type="PIRSR" id="PIRSR606309-3"/>
    </source>
</evidence>
<dbReference type="GO" id="GO:0045004">
    <property type="term" value="P:DNA replication proofreading"/>
    <property type="evidence" value="ECO:0007669"/>
    <property type="project" value="TreeGrafter"/>
</dbReference>
<comment type="catalytic activity">
    <reaction evidence="16 20">
        <text>DNA(n) + a 2'-deoxyribonucleoside 5'-triphosphate = DNA(n+1) + diphosphate</text>
        <dbReference type="Rhea" id="RHEA:22508"/>
        <dbReference type="Rhea" id="RHEA-COMP:17339"/>
        <dbReference type="Rhea" id="RHEA-COMP:17340"/>
        <dbReference type="ChEBI" id="CHEBI:33019"/>
        <dbReference type="ChEBI" id="CHEBI:61560"/>
        <dbReference type="ChEBI" id="CHEBI:173112"/>
        <dbReference type="EC" id="2.7.7.7"/>
    </reaction>
</comment>
<keyword evidence="11 19" id="KW-0460">Magnesium</keyword>
<dbReference type="InterPro" id="IPR013520">
    <property type="entry name" value="Ribonucl_H"/>
</dbReference>
<keyword evidence="12 20" id="KW-0239">DNA-directed DNA polymerase</keyword>
<keyword evidence="8 19" id="KW-0479">Metal-binding</keyword>
<dbReference type="NCBIfam" id="TIGR00573">
    <property type="entry name" value="dnaq"/>
    <property type="match status" value="1"/>
</dbReference>
<keyword evidence="9 20" id="KW-0378">Hydrolase</keyword>
<comment type="caution">
    <text evidence="23">The sequence shown here is derived from an EMBL/GenBank/DDBJ whole genome shotgun (WGS) entry which is preliminary data.</text>
</comment>
<dbReference type="InterPro" id="IPR036397">
    <property type="entry name" value="RNaseH_sf"/>
</dbReference>
<evidence type="ECO:0000256" key="15">
    <source>
        <dbReference type="ARBA" id="ARBA00026073"/>
    </source>
</evidence>
<keyword evidence="13 19" id="KW-0464">Manganese</keyword>
<evidence type="ECO:0000256" key="16">
    <source>
        <dbReference type="ARBA" id="ARBA00049244"/>
    </source>
</evidence>
<evidence type="ECO:0000256" key="14">
    <source>
        <dbReference type="ARBA" id="ARBA00025483"/>
    </source>
</evidence>
<dbReference type="InterPro" id="IPR006054">
    <property type="entry name" value="DnaQ"/>
</dbReference>